<dbReference type="Proteomes" id="UP001060070">
    <property type="component" value="Chromosome"/>
</dbReference>
<gene>
    <name evidence="2" type="ORF">LRP29_30700</name>
</gene>
<dbReference type="EMBL" id="CP088147">
    <property type="protein sequence ID" value="UTU51775.1"/>
    <property type="molecule type" value="Genomic_DNA"/>
</dbReference>
<name>A0AB38TA91_9HYPH</name>
<evidence type="ECO:0000313" key="3">
    <source>
        <dbReference type="Proteomes" id="UP001060070"/>
    </source>
</evidence>
<evidence type="ECO:0008006" key="4">
    <source>
        <dbReference type="Google" id="ProtNLM"/>
    </source>
</evidence>
<accession>A0AB38TA91</accession>
<reference evidence="2 3" key="1">
    <citation type="journal article" date="2022" name="Microbiol. Resour. Announc.">
        <title>Complete Genome Sequence of Mesorhizobium ciceri Strain R30, a Rhizobium Used as a Commercial Inoculant for Chickpea in Argentina.</title>
        <authorList>
            <person name="Foresto E."/>
            <person name="Revale S."/>
            <person name="Primo E."/>
            <person name="Nievas F."/>
            <person name="Carezzano E."/>
            <person name="Puente M."/>
            <person name="Alzari P."/>
            <person name="Mart M."/>
            <person name="Ben-Assaya M."/>
            <person name="Mornico D."/>
            <person name="Santoro M."/>
            <person name="Mart F."/>
            <person name="Giordano W."/>
            <person name="Bogino P."/>
        </authorList>
    </citation>
    <scope>NUCLEOTIDE SEQUENCE [LARGE SCALE GENOMIC DNA]</scope>
    <source>
        <strain evidence="2 3">R30</strain>
    </source>
</reference>
<evidence type="ECO:0000313" key="2">
    <source>
        <dbReference type="EMBL" id="UTU51775.1"/>
    </source>
</evidence>
<keyword evidence="3" id="KW-1185">Reference proteome</keyword>
<evidence type="ECO:0000256" key="1">
    <source>
        <dbReference type="SAM" id="Phobius"/>
    </source>
</evidence>
<dbReference type="RefSeq" id="WP_024503114.1">
    <property type="nucleotide sequence ID" value="NZ_CP088147.1"/>
</dbReference>
<protein>
    <recommendedName>
        <fullName evidence="4">Succinoglycan biosynthesis protein exoi</fullName>
    </recommendedName>
</protein>
<organism evidence="2 3">
    <name type="scientific">Mesorhizobium ciceri</name>
    <dbReference type="NCBI Taxonomy" id="39645"/>
    <lineage>
        <taxon>Bacteria</taxon>
        <taxon>Pseudomonadati</taxon>
        <taxon>Pseudomonadota</taxon>
        <taxon>Alphaproteobacteria</taxon>
        <taxon>Hyphomicrobiales</taxon>
        <taxon>Phyllobacteriaceae</taxon>
        <taxon>Mesorhizobium</taxon>
    </lineage>
</organism>
<proteinExistence type="predicted"/>
<keyword evidence="1" id="KW-1133">Transmembrane helix</keyword>
<keyword evidence="1" id="KW-0472">Membrane</keyword>
<sequence>MGRIVHPKSAGARRPWWRSLIAARLPLVLALLGFTFLAYVATNDQHQLPRVHTGGGSSSKIVFRKAGCDIKGNINERGEHIYHMPGQEYYLATRVNSARGERWFCSQWEAWWAGWRRAKV</sequence>
<keyword evidence="1" id="KW-0812">Transmembrane</keyword>
<dbReference type="AlphaFoldDB" id="A0AB38TA91"/>
<feature type="transmembrane region" description="Helical" evidence="1">
    <location>
        <begin position="21"/>
        <end position="41"/>
    </location>
</feature>